<dbReference type="InterPro" id="IPR050535">
    <property type="entry name" value="DNA_Repair-Maintenance_Comp"/>
</dbReference>
<dbReference type="SUPFAM" id="SSF56300">
    <property type="entry name" value="Metallo-dependent phosphatases"/>
    <property type="match status" value="1"/>
</dbReference>
<sequence>MRLLHTSDWHLGQNFFGFSRYYEHQQFLDWLLNTLTTQNIDVLLIAGDIFDTANPPSSAQQQFYQFLCLAKGRIPHLQVVIIAGNHDSPTRLEVPTPFLNAIDMRVVGQVQRQQRGMDLEQLLVPLYHREGEIAAWCLAIPFLRPNDVPRVEDADDAYLAGINALYQQVTALAKSKRAENQALIAMGHCHLMGGEVSSDSERKLVMGGLETLSSHIFDTEIAYVALGHLHFAQAVGAAHIRYSGSPLPMSFSEMHYPHQVVVIDLEGNSLQRITPILIPRTVNLQRLPEKPAPLADVLTLLAQQDWPLVPEEQQTYLQVRVLLDKPEPALRHKIEQVLQDKAVRLVKIETSYPSASTTEASPLSLEDVSQLQPEDVFLRMYQQRYQKSPDNVLLKAFHELLTTNMADES</sequence>
<evidence type="ECO:0000256" key="5">
    <source>
        <dbReference type="ARBA" id="ARBA00022801"/>
    </source>
</evidence>
<dbReference type="Proteomes" id="UP000244223">
    <property type="component" value="Unassembled WGS sequence"/>
</dbReference>
<keyword evidence="7" id="KW-0233">DNA recombination</keyword>
<dbReference type="InterPro" id="IPR041796">
    <property type="entry name" value="Mre11_N"/>
</dbReference>
<keyword evidence="7" id="KW-0235">DNA replication</keyword>
<dbReference type="NCBIfam" id="TIGR00619">
    <property type="entry name" value="sbcd"/>
    <property type="match status" value="1"/>
</dbReference>
<comment type="subunit">
    <text evidence="2 7">Heterodimer of SbcC and SbcD.</text>
</comment>
<feature type="domain" description="Nuclease SbcCD subunit D C-terminal" evidence="9">
    <location>
        <begin position="281"/>
        <end position="384"/>
    </location>
</feature>
<keyword evidence="4 7" id="KW-0540">Nuclease</keyword>
<dbReference type="Pfam" id="PF12320">
    <property type="entry name" value="SbcD_C"/>
    <property type="match status" value="1"/>
</dbReference>
<comment type="similarity">
    <text evidence="1 7">Belongs to the SbcD family.</text>
</comment>
<evidence type="ECO:0000256" key="3">
    <source>
        <dbReference type="ARBA" id="ARBA00013365"/>
    </source>
</evidence>
<evidence type="ECO:0000256" key="6">
    <source>
        <dbReference type="ARBA" id="ARBA00022839"/>
    </source>
</evidence>
<dbReference type="CDD" id="cd00840">
    <property type="entry name" value="MPP_Mre11_N"/>
    <property type="match status" value="1"/>
</dbReference>
<dbReference type="EMBL" id="QAON01000008">
    <property type="protein sequence ID" value="PTQ89141.1"/>
    <property type="molecule type" value="Genomic_DNA"/>
</dbReference>
<keyword evidence="5 7" id="KW-0378">Hydrolase</keyword>
<evidence type="ECO:0000256" key="7">
    <source>
        <dbReference type="RuleBase" id="RU363069"/>
    </source>
</evidence>
<dbReference type="GO" id="GO:0008408">
    <property type="term" value="F:3'-5' exonuclease activity"/>
    <property type="evidence" value="ECO:0007669"/>
    <property type="project" value="InterPro"/>
</dbReference>
<evidence type="ECO:0000259" key="8">
    <source>
        <dbReference type="Pfam" id="PF00149"/>
    </source>
</evidence>
<evidence type="ECO:0000259" key="9">
    <source>
        <dbReference type="Pfam" id="PF12320"/>
    </source>
</evidence>
<gene>
    <name evidence="7" type="primary">sbcD</name>
    <name evidence="10" type="ORF">C8N29_10822</name>
</gene>
<dbReference type="GO" id="GO:0004519">
    <property type="term" value="F:endonuclease activity"/>
    <property type="evidence" value="ECO:0007669"/>
    <property type="project" value="UniProtKB-KW"/>
</dbReference>
<accession>A0A2T5IYY6</accession>
<evidence type="ECO:0000256" key="2">
    <source>
        <dbReference type="ARBA" id="ARBA00011322"/>
    </source>
</evidence>
<keyword evidence="6 7" id="KW-0269">Exonuclease</keyword>
<reference evidence="10 11" key="1">
    <citation type="submission" date="2018-04" db="EMBL/GenBank/DDBJ databases">
        <title>Genomic Encyclopedia of Archaeal and Bacterial Type Strains, Phase II (KMG-II): from individual species to whole genera.</title>
        <authorList>
            <person name="Goeker M."/>
        </authorList>
    </citation>
    <scope>NUCLEOTIDE SEQUENCE [LARGE SCALE GENOMIC DNA]</scope>
    <source>
        <strain evidence="10 11">DSM 5822</strain>
    </source>
</reference>
<dbReference type="PANTHER" id="PTHR30337:SF0">
    <property type="entry name" value="NUCLEASE SBCCD SUBUNIT D"/>
    <property type="match status" value="1"/>
</dbReference>
<dbReference type="PANTHER" id="PTHR30337">
    <property type="entry name" value="COMPONENT OF ATP-DEPENDENT DSDNA EXONUCLEASE"/>
    <property type="match status" value="1"/>
</dbReference>
<dbReference type="AlphaFoldDB" id="A0A2T5IYY6"/>
<organism evidence="10 11">
    <name type="scientific">Agitococcus lubricus</name>
    <dbReference type="NCBI Taxonomy" id="1077255"/>
    <lineage>
        <taxon>Bacteria</taxon>
        <taxon>Pseudomonadati</taxon>
        <taxon>Pseudomonadota</taxon>
        <taxon>Gammaproteobacteria</taxon>
        <taxon>Moraxellales</taxon>
        <taxon>Moraxellaceae</taxon>
        <taxon>Agitococcus</taxon>
    </lineage>
</organism>
<comment type="caution">
    <text evidence="10">The sequence shown here is derived from an EMBL/GenBank/DDBJ whole genome shotgun (WGS) entry which is preliminary data.</text>
</comment>
<name>A0A2T5IYY6_9GAMM</name>
<keyword evidence="11" id="KW-1185">Reference proteome</keyword>
<proteinExistence type="inferred from homology"/>
<dbReference type="Pfam" id="PF00149">
    <property type="entry name" value="Metallophos"/>
    <property type="match status" value="1"/>
</dbReference>
<dbReference type="InterPro" id="IPR029052">
    <property type="entry name" value="Metallo-depent_PP-like"/>
</dbReference>
<dbReference type="InterPro" id="IPR026843">
    <property type="entry name" value="SbcD_C"/>
</dbReference>
<dbReference type="RefSeq" id="WP_107865889.1">
    <property type="nucleotide sequence ID" value="NZ_QAON01000008.1"/>
</dbReference>
<dbReference type="InterPro" id="IPR004843">
    <property type="entry name" value="Calcineurin-like_PHP"/>
</dbReference>
<dbReference type="InterPro" id="IPR004593">
    <property type="entry name" value="SbcD"/>
</dbReference>
<comment type="function">
    <text evidence="7">SbcCD cleaves DNA hairpin structures. These structures can inhibit DNA replication and are intermediates in certain DNA recombination reactions. The complex acts as a 3'-&gt;5' double strand exonuclease that can open hairpins. It also has a 5' single-strand endonuclease activity.</text>
</comment>
<dbReference type="GO" id="GO:0006310">
    <property type="term" value="P:DNA recombination"/>
    <property type="evidence" value="ECO:0007669"/>
    <property type="project" value="UniProtKB-KW"/>
</dbReference>
<dbReference type="GO" id="GO:0006260">
    <property type="term" value="P:DNA replication"/>
    <property type="evidence" value="ECO:0007669"/>
    <property type="project" value="UniProtKB-KW"/>
</dbReference>
<protein>
    <recommendedName>
        <fullName evidence="3 7">Nuclease SbcCD subunit D</fullName>
    </recommendedName>
</protein>
<dbReference type="Gene3D" id="3.60.21.10">
    <property type="match status" value="1"/>
</dbReference>
<evidence type="ECO:0000313" key="11">
    <source>
        <dbReference type="Proteomes" id="UP000244223"/>
    </source>
</evidence>
<evidence type="ECO:0000256" key="4">
    <source>
        <dbReference type="ARBA" id="ARBA00022722"/>
    </source>
</evidence>
<feature type="domain" description="Calcineurin-like phosphoesterase" evidence="8">
    <location>
        <begin position="1"/>
        <end position="230"/>
    </location>
</feature>
<evidence type="ECO:0000256" key="1">
    <source>
        <dbReference type="ARBA" id="ARBA00010555"/>
    </source>
</evidence>
<dbReference type="OrthoDB" id="9773856at2"/>
<keyword evidence="7" id="KW-0255">Endonuclease</keyword>
<evidence type="ECO:0000313" key="10">
    <source>
        <dbReference type="EMBL" id="PTQ89141.1"/>
    </source>
</evidence>